<dbReference type="SUPFAM" id="SSF69572">
    <property type="entry name" value="Activating enzymes of the ubiquitin-like proteins"/>
    <property type="match status" value="1"/>
</dbReference>
<reference evidence="3" key="1">
    <citation type="submission" date="2023-05" db="EMBL/GenBank/DDBJ databases">
        <authorList>
            <person name="Stuckert A."/>
        </authorList>
    </citation>
    <scope>NUCLEOTIDE SEQUENCE</scope>
</reference>
<feature type="non-terminal residue" evidence="3">
    <location>
        <position position="149"/>
    </location>
</feature>
<sequence>MAADSMEIDDGLYSRQRYVLGDTAMQKMAQSHVFLCGMGGLGVEIAKNIVLAGIKALTIHDTKHCEPWDLGTNFFIKEEDVKNQKTRAEACLHHISELNPYVQVRSSTVPLDESTDLSFLRQYQCVILTETRLSLRKKINNFCHDHQPP</sequence>
<dbReference type="PANTHER" id="PTHR10953">
    <property type="entry name" value="UBIQUITIN-ACTIVATING ENZYME E1"/>
    <property type="match status" value="1"/>
</dbReference>
<protein>
    <recommendedName>
        <fullName evidence="2">THIF-type NAD/FAD binding fold domain-containing protein</fullName>
    </recommendedName>
</protein>
<dbReference type="InterPro" id="IPR000594">
    <property type="entry name" value="ThiF_NAD_FAD-bd"/>
</dbReference>
<dbReference type="Gene3D" id="3.40.50.720">
    <property type="entry name" value="NAD(P)-binding Rossmann-like Domain"/>
    <property type="match status" value="1"/>
</dbReference>
<dbReference type="Pfam" id="PF00899">
    <property type="entry name" value="ThiF"/>
    <property type="match status" value="1"/>
</dbReference>
<gene>
    <name evidence="3" type="ORF">SPARVUS_LOCUS3461956</name>
</gene>
<dbReference type="InterPro" id="IPR045886">
    <property type="entry name" value="ThiF/MoeB/HesA"/>
</dbReference>
<evidence type="ECO:0000259" key="2">
    <source>
        <dbReference type="Pfam" id="PF00899"/>
    </source>
</evidence>
<comment type="similarity">
    <text evidence="1">Belongs to the ubiquitin-activating E1 family.</text>
</comment>
<accession>A0ABN9BR24</accession>
<organism evidence="3 4">
    <name type="scientific">Staurois parvus</name>
    <dbReference type="NCBI Taxonomy" id="386267"/>
    <lineage>
        <taxon>Eukaryota</taxon>
        <taxon>Metazoa</taxon>
        <taxon>Chordata</taxon>
        <taxon>Craniata</taxon>
        <taxon>Vertebrata</taxon>
        <taxon>Euteleostomi</taxon>
        <taxon>Amphibia</taxon>
        <taxon>Batrachia</taxon>
        <taxon>Anura</taxon>
        <taxon>Neobatrachia</taxon>
        <taxon>Ranoidea</taxon>
        <taxon>Ranidae</taxon>
        <taxon>Staurois</taxon>
    </lineage>
</organism>
<evidence type="ECO:0000313" key="4">
    <source>
        <dbReference type="Proteomes" id="UP001162483"/>
    </source>
</evidence>
<dbReference type="PANTHER" id="PTHR10953:SF162">
    <property type="entry name" value="SUMO-ACTIVATING ENZYME SUBUNIT 1"/>
    <property type="match status" value="1"/>
</dbReference>
<keyword evidence="4" id="KW-1185">Reference proteome</keyword>
<proteinExistence type="inferred from homology"/>
<dbReference type="EMBL" id="CATNWA010005505">
    <property type="protein sequence ID" value="CAI9550145.1"/>
    <property type="molecule type" value="Genomic_DNA"/>
</dbReference>
<evidence type="ECO:0000313" key="3">
    <source>
        <dbReference type="EMBL" id="CAI9550145.1"/>
    </source>
</evidence>
<dbReference type="Proteomes" id="UP001162483">
    <property type="component" value="Unassembled WGS sequence"/>
</dbReference>
<name>A0ABN9BR24_9NEOB</name>
<dbReference type="InterPro" id="IPR035985">
    <property type="entry name" value="Ubiquitin-activating_enz"/>
</dbReference>
<comment type="caution">
    <text evidence="3">The sequence shown here is derived from an EMBL/GenBank/DDBJ whole genome shotgun (WGS) entry which is preliminary data.</text>
</comment>
<feature type="domain" description="THIF-type NAD/FAD binding fold" evidence="2">
    <location>
        <begin position="13"/>
        <end position="149"/>
    </location>
</feature>
<evidence type="ECO:0000256" key="1">
    <source>
        <dbReference type="ARBA" id="ARBA00005673"/>
    </source>
</evidence>